<dbReference type="PATRIC" id="fig|226910.6.peg.3438"/>
<dbReference type="Proteomes" id="UP000031535">
    <property type="component" value="Unassembled WGS sequence"/>
</dbReference>
<reference evidence="2 3" key="1">
    <citation type="submission" date="2015-01" db="EMBL/GenBank/DDBJ databases">
        <title>Complete genome of Pseudomonas batumici UCM B-321 producer of the batumin antibiotic with strong antistaphilococcal and potential anticancer activity.</title>
        <authorList>
            <person name="Klochko V.V."/>
            <person name="Zelena L.B."/>
            <person name="Elena K.A."/>
            <person name="Reva O.N."/>
        </authorList>
    </citation>
    <scope>NUCLEOTIDE SEQUENCE [LARGE SCALE GENOMIC DNA]</scope>
    <source>
        <strain evidence="2 3">UCM B-321</strain>
    </source>
</reference>
<dbReference type="EMBL" id="JXDG01000045">
    <property type="protein sequence ID" value="KIH82668.1"/>
    <property type="molecule type" value="Genomic_DNA"/>
</dbReference>
<comment type="caution">
    <text evidence="2">The sequence shown here is derived from an EMBL/GenBank/DDBJ whole genome shotgun (WGS) entry which is preliminary data.</text>
</comment>
<feature type="transmembrane region" description="Helical" evidence="1">
    <location>
        <begin position="12"/>
        <end position="33"/>
    </location>
</feature>
<sequence length="114" mass="13082">MNTPFFSRFKGWGVWAPIAVALLVILIAAAFNLGGVYVMQGLPAWQAWRAHTYWYFFAWRMGLYSVALLGWLKYRARLLKRKPGANLRWRKAEIAVVLALVLMEMSRAYTQLGG</sequence>
<protein>
    <submittedName>
        <fullName evidence="2">Uncharacterized protein</fullName>
    </submittedName>
</protein>
<dbReference type="STRING" id="226910.UCMB321_3445"/>
<dbReference type="RefSeq" id="WP_052451287.1">
    <property type="nucleotide sequence ID" value="NZ_JXDG01000045.1"/>
</dbReference>
<keyword evidence="1" id="KW-0472">Membrane</keyword>
<keyword evidence="1" id="KW-1133">Transmembrane helix</keyword>
<proteinExistence type="predicted"/>
<organism evidence="2 3">
    <name type="scientific">Pseudomonas batumici</name>
    <dbReference type="NCBI Taxonomy" id="226910"/>
    <lineage>
        <taxon>Bacteria</taxon>
        <taxon>Pseudomonadati</taxon>
        <taxon>Pseudomonadota</taxon>
        <taxon>Gammaproteobacteria</taxon>
        <taxon>Pseudomonadales</taxon>
        <taxon>Pseudomonadaceae</taxon>
        <taxon>Pseudomonas</taxon>
    </lineage>
</organism>
<name>A0A0C2EVJ2_9PSED</name>
<dbReference type="OrthoDB" id="6948242at2"/>
<feature type="transmembrane region" description="Helical" evidence="1">
    <location>
        <begin position="53"/>
        <end position="72"/>
    </location>
</feature>
<dbReference type="AlphaFoldDB" id="A0A0C2EVJ2"/>
<keyword evidence="3" id="KW-1185">Reference proteome</keyword>
<evidence type="ECO:0000313" key="3">
    <source>
        <dbReference type="Proteomes" id="UP000031535"/>
    </source>
</evidence>
<keyword evidence="1" id="KW-0812">Transmembrane</keyword>
<gene>
    <name evidence="2" type="ORF">UCMB321_3445</name>
</gene>
<evidence type="ECO:0000256" key="1">
    <source>
        <dbReference type="SAM" id="Phobius"/>
    </source>
</evidence>
<accession>A0A0C2EVJ2</accession>
<evidence type="ECO:0000313" key="2">
    <source>
        <dbReference type="EMBL" id="KIH82668.1"/>
    </source>
</evidence>